<dbReference type="GO" id="GO:0006508">
    <property type="term" value="P:proteolysis"/>
    <property type="evidence" value="ECO:0007669"/>
    <property type="project" value="InterPro"/>
</dbReference>
<name>A0A385YVQ8_9BACL</name>
<evidence type="ECO:0000259" key="4">
    <source>
        <dbReference type="Pfam" id="PF05193"/>
    </source>
</evidence>
<dbReference type="InterPro" id="IPR011249">
    <property type="entry name" value="Metalloenz_LuxS/M16"/>
</dbReference>
<evidence type="ECO:0000313" key="6">
    <source>
        <dbReference type="Proteomes" id="UP000265725"/>
    </source>
</evidence>
<dbReference type="InterPro" id="IPR001431">
    <property type="entry name" value="Pept_M16_Zn_BS"/>
</dbReference>
<keyword evidence="6" id="KW-1185">Reference proteome</keyword>
<accession>A0A385YVQ8</accession>
<gene>
    <name evidence="5" type="ORF">D3873_05100</name>
</gene>
<dbReference type="InterPro" id="IPR007863">
    <property type="entry name" value="Peptidase_M16_C"/>
</dbReference>
<dbReference type="Pfam" id="PF00675">
    <property type="entry name" value="Peptidase_M16"/>
    <property type="match status" value="1"/>
</dbReference>
<dbReference type="InterPro" id="IPR011765">
    <property type="entry name" value="Pept_M16_N"/>
</dbReference>
<dbReference type="SUPFAM" id="SSF63411">
    <property type="entry name" value="LuxS/MPP-like metallohydrolase"/>
    <property type="match status" value="2"/>
</dbReference>
<organism evidence="5 6">
    <name type="scientific">Paenisporosarcina cavernae</name>
    <dbReference type="NCBI Taxonomy" id="2320858"/>
    <lineage>
        <taxon>Bacteria</taxon>
        <taxon>Bacillati</taxon>
        <taxon>Bacillota</taxon>
        <taxon>Bacilli</taxon>
        <taxon>Bacillales</taxon>
        <taxon>Caryophanaceae</taxon>
        <taxon>Paenisporosarcina</taxon>
    </lineage>
</organism>
<protein>
    <submittedName>
        <fullName evidence="5">Insulinase family protein</fullName>
    </submittedName>
</protein>
<dbReference type="Gene3D" id="3.30.830.10">
    <property type="entry name" value="Metalloenzyme, LuxS/M16 peptidase-like"/>
    <property type="match status" value="2"/>
</dbReference>
<evidence type="ECO:0000256" key="1">
    <source>
        <dbReference type="ARBA" id="ARBA00007261"/>
    </source>
</evidence>
<dbReference type="OrthoDB" id="9811314at2"/>
<evidence type="ECO:0000313" key="5">
    <source>
        <dbReference type="EMBL" id="AYC30776.1"/>
    </source>
</evidence>
<feature type="domain" description="Peptidase M16 N-terminal" evidence="3">
    <location>
        <begin position="13"/>
        <end position="158"/>
    </location>
</feature>
<dbReference type="PROSITE" id="PS00143">
    <property type="entry name" value="INSULINASE"/>
    <property type="match status" value="1"/>
</dbReference>
<dbReference type="Pfam" id="PF05193">
    <property type="entry name" value="Peptidase_M16_C"/>
    <property type="match status" value="1"/>
</dbReference>
<feature type="domain" description="Peptidase M16 C-terminal" evidence="4">
    <location>
        <begin position="166"/>
        <end position="342"/>
    </location>
</feature>
<dbReference type="PANTHER" id="PTHR11851:SF49">
    <property type="entry name" value="MITOCHONDRIAL-PROCESSING PEPTIDASE SUBUNIT ALPHA"/>
    <property type="match status" value="1"/>
</dbReference>
<dbReference type="Proteomes" id="UP000265725">
    <property type="component" value="Chromosome"/>
</dbReference>
<dbReference type="RefSeq" id="WP_119884481.1">
    <property type="nucleotide sequence ID" value="NZ_CP032418.1"/>
</dbReference>
<dbReference type="GO" id="GO:0046872">
    <property type="term" value="F:metal ion binding"/>
    <property type="evidence" value="ECO:0007669"/>
    <property type="project" value="InterPro"/>
</dbReference>
<dbReference type="InterPro" id="IPR050361">
    <property type="entry name" value="MPP/UQCRC_Complex"/>
</dbReference>
<reference evidence="6" key="1">
    <citation type="submission" date="2018-09" db="EMBL/GenBank/DDBJ databases">
        <authorList>
            <person name="Zhu H."/>
        </authorList>
    </citation>
    <scope>NUCLEOTIDE SEQUENCE [LARGE SCALE GENOMIC DNA]</scope>
    <source>
        <strain evidence="6">K2R23-3</strain>
    </source>
</reference>
<dbReference type="KEGG" id="paek:D3873_05100"/>
<evidence type="ECO:0000259" key="3">
    <source>
        <dbReference type="Pfam" id="PF00675"/>
    </source>
</evidence>
<comment type="similarity">
    <text evidence="1 2">Belongs to the peptidase M16 family.</text>
</comment>
<sequence>MIETIHCSNGVRIVAEKMEHLRSTAIGIWVKVGSVNETPNENGMTHFIEHMLFKGTKSHSAKQLAQEFDRIGGNMNAFTSKEYTCYYAKVLDHHAPKAIDLLADMFFHSVFDKVELDKERQVVAEEILMVEDTPDDDVHEQLWKIMYPSHSIGRSILGSEETLQTFDEQAIREFMDQHYVPENIVISIAGSIPTGFISYIESLFGSFSQKEDKGRKEIKETTPLFHAGESVKIRETEQSHLCLGYPALDIHDQRLMDLVIFSTIFGGNMSSRLFQEVREEKALAYSIYSYHSAYQQSGTFSIYGGTSTKQLPLLQTTIQETIDQVVQNGVSEDEVESTKEQLKGNILLGSESSSSRMNRNGKNILMFHKTKSYNEVEEEINAVTTESVNALQRSILTSNFATSIITSK</sequence>
<dbReference type="AlphaFoldDB" id="A0A385YVQ8"/>
<dbReference type="GO" id="GO:0004222">
    <property type="term" value="F:metalloendopeptidase activity"/>
    <property type="evidence" value="ECO:0007669"/>
    <property type="project" value="InterPro"/>
</dbReference>
<evidence type="ECO:0000256" key="2">
    <source>
        <dbReference type="RuleBase" id="RU004447"/>
    </source>
</evidence>
<dbReference type="FunFam" id="3.30.830.10:FF:000008">
    <property type="entry name" value="Mitochondrial-processing peptidase subunit beta"/>
    <property type="match status" value="1"/>
</dbReference>
<proteinExistence type="inferred from homology"/>
<dbReference type="EMBL" id="CP032418">
    <property type="protein sequence ID" value="AYC30776.1"/>
    <property type="molecule type" value="Genomic_DNA"/>
</dbReference>
<dbReference type="PANTHER" id="PTHR11851">
    <property type="entry name" value="METALLOPROTEASE"/>
    <property type="match status" value="1"/>
</dbReference>